<name>A0A2R4W0N9_THEAF</name>
<dbReference type="GO" id="GO:0060003">
    <property type="term" value="P:copper ion export"/>
    <property type="evidence" value="ECO:0007669"/>
    <property type="project" value="TreeGrafter"/>
</dbReference>
<accession>A0A2R4W0N9</accession>
<proteinExistence type="predicted"/>
<dbReference type="GO" id="GO:0015679">
    <property type="term" value="P:plasma membrane copper ion transport"/>
    <property type="evidence" value="ECO:0007669"/>
    <property type="project" value="TreeGrafter"/>
</dbReference>
<keyword evidence="1" id="KW-0813">Transport</keyword>
<gene>
    <name evidence="3" type="ORF">TDSAC_1018</name>
</gene>
<keyword evidence="4" id="KW-1185">Reference proteome</keyword>
<keyword evidence="2" id="KW-0472">Membrane</keyword>
<reference evidence="3 4" key="1">
    <citation type="submission" date="2017-04" db="EMBL/GenBank/DDBJ databases">
        <title>Genomic insights into metabolism of Thermodesulfobium acidiphilum.</title>
        <authorList>
            <person name="Toshchakov S.V."/>
            <person name="Frolov E.N."/>
            <person name="Kublanov I.V."/>
            <person name="Samarov N.I."/>
            <person name="Novikov A."/>
            <person name="Lebedinsky A.V."/>
            <person name="Bonch-Osmolovskaya E.A."/>
            <person name="Chernyh N.A."/>
        </authorList>
    </citation>
    <scope>NUCLEOTIDE SEQUENCE [LARGE SCALE GENOMIC DNA]</scope>
    <source>
        <strain evidence="3 4">3127-1</strain>
    </source>
</reference>
<organism evidence="3 4">
    <name type="scientific">Thermodesulfobium acidiphilum</name>
    <dbReference type="NCBI Taxonomy" id="1794699"/>
    <lineage>
        <taxon>Bacteria</taxon>
        <taxon>Pseudomonadati</taxon>
        <taxon>Thermodesulfobiota</taxon>
        <taxon>Thermodesulfobiia</taxon>
        <taxon>Thermodesulfobiales</taxon>
        <taxon>Thermodesulfobiaceae</taxon>
        <taxon>Thermodesulfobium</taxon>
    </lineage>
</organism>
<dbReference type="GO" id="GO:0030313">
    <property type="term" value="C:cell envelope"/>
    <property type="evidence" value="ECO:0007669"/>
    <property type="project" value="TreeGrafter"/>
</dbReference>
<dbReference type="AlphaFoldDB" id="A0A2R4W0N9"/>
<evidence type="ECO:0000256" key="1">
    <source>
        <dbReference type="ARBA" id="ARBA00022448"/>
    </source>
</evidence>
<evidence type="ECO:0000313" key="3">
    <source>
        <dbReference type="EMBL" id="AWB10371.1"/>
    </source>
</evidence>
<dbReference type="PANTHER" id="PTHR30097:SF4">
    <property type="entry name" value="SLR6042 PROTEIN"/>
    <property type="match status" value="1"/>
</dbReference>
<dbReference type="Proteomes" id="UP000244792">
    <property type="component" value="Chromosome"/>
</dbReference>
<evidence type="ECO:0000256" key="2">
    <source>
        <dbReference type="SAM" id="Phobius"/>
    </source>
</evidence>
<dbReference type="RefSeq" id="WP_108309176.1">
    <property type="nucleotide sequence ID" value="NZ_CP020921.1"/>
</dbReference>
<dbReference type="Gene3D" id="1.10.287.470">
    <property type="entry name" value="Helix hairpin bin"/>
    <property type="match status" value="1"/>
</dbReference>
<dbReference type="KEGG" id="taci:TDSAC_1018"/>
<evidence type="ECO:0000313" key="4">
    <source>
        <dbReference type="Proteomes" id="UP000244792"/>
    </source>
</evidence>
<dbReference type="PANTHER" id="PTHR30097">
    <property type="entry name" value="CATION EFFLUX SYSTEM PROTEIN CUSB"/>
    <property type="match status" value="1"/>
</dbReference>
<dbReference type="Gene3D" id="2.40.50.100">
    <property type="match status" value="1"/>
</dbReference>
<dbReference type="InterPro" id="IPR051909">
    <property type="entry name" value="MFP_Cation_Efflux"/>
</dbReference>
<feature type="transmembrane region" description="Helical" evidence="2">
    <location>
        <begin position="36"/>
        <end position="54"/>
    </location>
</feature>
<protein>
    <submittedName>
        <fullName evidence="3">Multidrug resistance efflux pump</fullName>
    </submittedName>
</protein>
<dbReference type="OrthoDB" id="9815497at2"/>
<keyword evidence="2" id="KW-0812">Transmembrane</keyword>
<dbReference type="EMBL" id="CP020921">
    <property type="protein sequence ID" value="AWB10371.1"/>
    <property type="molecule type" value="Genomic_DNA"/>
</dbReference>
<dbReference type="Gene3D" id="2.40.30.170">
    <property type="match status" value="1"/>
</dbReference>
<sequence length="334" mass="37749">MKIKFSKPPTSPDEYNTLKVNYAPAKRPISKWRFRIVLILFLLPFIVFGGYLIYKTVYNLFFINAPGYLIYNQITIKAPYDGYIEFIKKPGEKVSKGEIIAKINNQVLENQYKELASNLQQVKPVTPLKPSPEMLKSAKELYEYRLKTYKEILSLREKGAATNAEVSNALSQLNSAEISYLQIKSSLESNNVTYTPPISDNVRLNELKSILESLIVKAPQSGTIALDFVKEGELVSKDSDLISIQIDNNIRIEAFLDPDKSKYVVLNKKARVIFPDGQSIEARIVGLKAQTQKIPPVLVSPFTKDGLSVVVELEPLTNIPENFRVNYLPVKVVF</sequence>
<keyword evidence="2" id="KW-1133">Transmembrane helix</keyword>